<evidence type="ECO:0000313" key="3">
    <source>
        <dbReference type="Proteomes" id="UP000242757"/>
    </source>
</evidence>
<keyword evidence="1" id="KW-0812">Transmembrane</keyword>
<keyword evidence="1" id="KW-1133">Transmembrane helix</keyword>
<feature type="transmembrane region" description="Helical" evidence="1">
    <location>
        <begin position="7"/>
        <end position="25"/>
    </location>
</feature>
<dbReference type="AlphaFoldDB" id="A0A233RJU2"/>
<keyword evidence="1" id="KW-0472">Membrane</keyword>
<accession>A0A233RJU2</accession>
<proteinExistence type="predicted"/>
<dbReference type="EMBL" id="NBIM01000001">
    <property type="protein sequence ID" value="OXY83663.1"/>
    <property type="molecule type" value="Genomic_DNA"/>
</dbReference>
<sequence length="70" mass="7895">MKSLCIRVLGYVLFLPFLFFYSYILGPVLKVILVPGGLALLFLILGWRDGVKPFLHLCLKPGQKKESKSV</sequence>
<dbReference type="OrthoDB" id="6315285at2"/>
<name>A0A233RJU2_9GAMM</name>
<evidence type="ECO:0000256" key="1">
    <source>
        <dbReference type="SAM" id="Phobius"/>
    </source>
</evidence>
<dbReference type="Proteomes" id="UP000242757">
    <property type="component" value="Unassembled WGS sequence"/>
</dbReference>
<feature type="transmembrane region" description="Helical" evidence="1">
    <location>
        <begin position="31"/>
        <end position="47"/>
    </location>
</feature>
<reference evidence="2 3" key="1">
    <citation type="submission" date="2017-08" db="EMBL/GenBank/DDBJ databases">
        <title>A Genome Sequence of Oceanimonas doudoroffii ATCC 27123T.</title>
        <authorList>
            <person name="Brennan M.A."/>
            <person name="Maclea K.S."/>
            <person name="Mcclelland W.D."/>
            <person name="Trachtenberg A.M."/>
        </authorList>
    </citation>
    <scope>NUCLEOTIDE SEQUENCE [LARGE SCALE GENOMIC DNA]</scope>
    <source>
        <strain evidence="2 3">ATCC 27123</strain>
    </source>
</reference>
<gene>
    <name evidence="2" type="ORF">B6S08_09345</name>
</gene>
<protein>
    <submittedName>
        <fullName evidence="2">Uncharacterized protein</fullName>
    </submittedName>
</protein>
<keyword evidence="3" id="KW-1185">Reference proteome</keyword>
<organism evidence="2 3">
    <name type="scientific">Oceanimonas doudoroffii</name>
    <dbReference type="NCBI Taxonomy" id="84158"/>
    <lineage>
        <taxon>Bacteria</taxon>
        <taxon>Pseudomonadati</taxon>
        <taxon>Pseudomonadota</taxon>
        <taxon>Gammaproteobacteria</taxon>
        <taxon>Aeromonadales</taxon>
        <taxon>Aeromonadaceae</taxon>
        <taxon>Oceanimonas</taxon>
    </lineage>
</organism>
<comment type="caution">
    <text evidence="2">The sequence shown here is derived from an EMBL/GenBank/DDBJ whole genome shotgun (WGS) entry which is preliminary data.</text>
</comment>
<evidence type="ECO:0000313" key="2">
    <source>
        <dbReference type="EMBL" id="OXY83663.1"/>
    </source>
</evidence>